<evidence type="ECO:0000313" key="2">
    <source>
        <dbReference type="RefSeq" id="XP_075087738.1"/>
    </source>
</evidence>
<reference evidence="1" key="1">
    <citation type="journal article" date="2014" name="Nat. Commun.">
        <title>The tobacco genome sequence and its comparison with those of tomato and potato.</title>
        <authorList>
            <person name="Sierro N."/>
            <person name="Battey J.N."/>
            <person name="Ouadi S."/>
            <person name="Bakaher N."/>
            <person name="Bovet L."/>
            <person name="Willig A."/>
            <person name="Goepfert S."/>
            <person name="Peitsch M.C."/>
            <person name="Ivanov N.V."/>
        </authorList>
    </citation>
    <scope>NUCLEOTIDE SEQUENCE [LARGE SCALE GENOMIC DNA]</scope>
</reference>
<accession>A0AC58SRX8</accession>
<proteinExistence type="predicted"/>
<keyword evidence="1" id="KW-1185">Reference proteome</keyword>
<organism evidence="1 2">
    <name type="scientific">Nicotiana tabacum</name>
    <name type="common">Common tobacco</name>
    <dbReference type="NCBI Taxonomy" id="4097"/>
    <lineage>
        <taxon>Eukaryota</taxon>
        <taxon>Viridiplantae</taxon>
        <taxon>Streptophyta</taxon>
        <taxon>Embryophyta</taxon>
        <taxon>Tracheophyta</taxon>
        <taxon>Spermatophyta</taxon>
        <taxon>Magnoliopsida</taxon>
        <taxon>eudicotyledons</taxon>
        <taxon>Gunneridae</taxon>
        <taxon>Pentapetalae</taxon>
        <taxon>asterids</taxon>
        <taxon>lamiids</taxon>
        <taxon>Solanales</taxon>
        <taxon>Solanaceae</taxon>
        <taxon>Nicotianoideae</taxon>
        <taxon>Nicotianeae</taxon>
        <taxon>Nicotiana</taxon>
    </lineage>
</organism>
<name>A0AC58SRX8_TOBAC</name>
<dbReference type="Proteomes" id="UP000790787">
    <property type="component" value="Chromosome 15"/>
</dbReference>
<reference evidence="2" key="2">
    <citation type="submission" date="2025-08" db="UniProtKB">
        <authorList>
            <consortium name="RefSeq"/>
        </authorList>
    </citation>
    <scope>IDENTIFICATION</scope>
    <source>
        <tissue evidence="2">Leaf</tissue>
    </source>
</reference>
<sequence>MEEIEQVLNISCSYIHGFERFEKLDMPVTLAPPKPSIEEAPKLELKPLPSYLRYAYLGSSETLQVIISSSLIDVQEEKLLRVFREHKKAIGWTIADIKGINPSFCMHKIFLEDGHRPSIEKQRRLNLIMKEVMKKEVIKWLDADCHMPKGLGEDHFYLSLWYFHFQANVVCNAPTTFHRCMMAIFIDMVEIFVEVFMDDFSVFGSSYDDCLKNLSKVLDRCEETNLVLNWKNCHFIVQEGIVLGHIVSRSGIQVDKAKVERVEKLPPPISVKGFWSFLGHAGFYRRFIKDFQKLLLFCGGCLKRM</sequence>
<evidence type="ECO:0000313" key="1">
    <source>
        <dbReference type="Proteomes" id="UP000790787"/>
    </source>
</evidence>
<protein>
    <submittedName>
        <fullName evidence="2">Uncharacterized protein LOC142169733</fullName>
    </submittedName>
</protein>
<gene>
    <name evidence="2" type="primary">LOC142169733</name>
</gene>
<dbReference type="RefSeq" id="XP_075087738.1">
    <property type="nucleotide sequence ID" value="XM_075231637.1"/>
</dbReference>